<organism evidence="1 2">
    <name type="scientific">Trema orientale</name>
    <name type="common">Charcoal tree</name>
    <name type="synonym">Celtis orientalis</name>
    <dbReference type="NCBI Taxonomy" id="63057"/>
    <lineage>
        <taxon>Eukaryota</taxon>
        <taxon>Viridiplantae</taxon>
        <taxon>Streptophyta</taxon>
        <taxon>Embryophyta</taxon>
        <taxon>Tracheophyta</taxon>
        <taxon>Spermatophyta</taxon>
        <taxon>Magnoliopsida</taxon>
        <taxon>eudicotyledons</taxon>
        <taxon>Gunneridae</taxon>
        <taxon>Pentapetalae</taxon>
        <taxon>rosids</taxon>
        <taxon>fabids</taxon>
        <taxon>Rosales</taxon>
        <taxon>Cannabaceae</taxon>
        <taxon>Trema</taxon>
    </lineage>
</organism>
<proteinExistence type="predicted"/>
<gene>
    <name evidence="1" type="ORF">TorRG33x02_163060</name>
</gene>
<comment type="caution">
    <text evidence="1">The sequence shown here is derived from an EMBL/GenBank/DDBJ whole genome shotgun (WGS) entry which is preliminary data.</text>
</comment>
<sequence length="65" mass="7321">PYILRTQETSFLNRPVIALVDCLCYPSADFVFAPYGQAHEETNRVSASRLIAKHSTSFFRTGAKK</sequence>
<dbReference type="Proteomes" id="UP000237000">
    <property type="component" value="Unassembled WGS sequence"/>
</dbReference>
<feature type="non-terminal residue" evidence="1">
    <location>
        <position position="1"/>
    </location>
</feature>
<accession>A0A2P5EQV5</accession>
<dbReference type="InParanoid" id="A0A2P5EQV5"/>
<name>A0A2P5EQV5_TREOI</name>
<dbReference type="EMBL" id="JXTC01000111">
    <property type="protein sequence ID" value="PON87927.1"/>
    <property type="molecule type" value="Genomic_DNA"/>
</dbReference>
<evidence type="ECO:0000313" key="2">
    <source>
        <dbReference type="Proteomes" id="UP000237000"/>
    </source>
</evidence>
<dbReference type="AlphaFoldDB" id="A0A2P5EQV5"/>
<reference evidence="2" key="1">
    <citation type="submission" date="2016-06" db="EMBL/GenBank/DDBJ databases">
        <title>Parallel loss of symbiosis genes in relatives of nitrogen-fixing non-legume Parasponia.</title>
        <authorList>
            <person name="Van Velzen R."/>
            <person name="Holmer R."/>
            <person name="Bu F."/>
            <person name="Rutten L."/>
            <person name="Van Zeijl A."/>
            <person name="Liu W."/>
            <person name="Santuari L."/>
            <person name="Cao Q."/>
            <person name="Sharma T."/>
            <person name="Shen D."/>
            <person name="Roswanjaya Y."/>
            <person name="Wardhani T."/>
            <person name="Kalhor M.S."/>
            <person name="Jansen J."/>
            <person name="Van den Hoogen J."/>
            <person name="Gungor B."/>
            <person name="Hartog M."/>
            <person name="Hontelez J."/>
            <person name="Verver J."/>
            <person name="Yang W.-C."/>
            <person name="Schijlen E."/>
            <person name="Repin R."/>
            <person name="Schilthuizen M."/>
            <person name="Schranz E."/>
            <person name="Heidstra R."/>
            <person name="Miyata K."/>
            <person name="Fedorova E."/>
            <person name="Kohlen W."/>
            <person name="Bisseling T."/>
            <person name="Smit S."/>
            <person name="Geurts R."/>
        </authorList>
    </citation>
    <scope>NUCLEOTIDE SEQUENCE [LARGE SCALE GENOMIC DNA]</scope>
    <source>
        <strain evidence="2">cv. RG33-2</strain>
    </source>
</reference>
<protein>
    <submittedName>
        <fullName evidence="1">Uncharacterized protein</fullName>
    </submittedName>
</protein>
<keyword evidence="2" id="KW-1185">Reference proteome</keyword>
<dbReference type="OrthoDB" id="10302724at2759"/>
<evidence type="ECO:0000313" key="1">
    <source>
        <dbReference type="EMBL" id="PON87927.1"/>
    </source>
</evidence>